<proteinExistence type="predicted"/>
<sequence>MTTTLHHTTSSDQRTCFPHRRIVPFSALSTIFLSSIEDLRFNFKCLTDMSSDGITLDHGNDKSLAPLDQGNDENSSGKRRSRAYVWAYFEKITGEDGLPKTRCTTCKKVYSTAPNSGTSTMRRHLRKCFPQPLTQFNPTQPIPCTNTARSSDDMSEEVRAAKKLKSVMVDNLQSKTDRELVEFIWMNKRNVGILEQKLPEKARAIKEAIKCYEDEIDRRAKLQSSKGNGLGPVTNIGPVKVEVDDQLFAQYENVGEAHANANQEVGDQSVLGSENFHGNIAEEERAGRLQIVAINGDEHQGEETPALQTAISILPQDICADLREVSSVLSMLTSPNSFYTPQGNPLDQEAENAKQTLIRLLEKDFEVIVKSPDEQKVKSCIQILTENLHKLPRCQGRVIEALNTEFESACQNWKTFHTNIQTNIALEVQQGDNLKVLQEWQEKDMEFESKITTVDADILRLKDELREKELTRENLVKQKSDLFDQSKISIDEAKKLLQDMVTAKLQSDVAIDSMKEVAKKWERNRVNFQIK</sequence>
<accession>A0ACB9DE72</accession>
<reference evidence="2" key="1">
    <citation type="journal article" date="2022" name="Mol. Ecol. Resour.">
        <title>The genomes of chicory, endive, great burdock and yacon provide insights into Asteraceae palaeo-polyploidization history and plant inulin production.</title>
        <authorList>
            <person name="Fan W."/>
            <person name="Wang S."/>
            <person name="Wang H."/>
            <person name="Wang A."/>
            <person name="Jiang F."/>
            <person name="Liu H."/>
            <person name="Zhao H."/>
            <person name="Xu D."/>
            <person name="Zhang Y."/>
        </authorList>
    </citation>
    <scope>NUCLEOTIDE SEQUENCE [LARGE SCALE GENOMIC DNA]</scope>
    <source>
        <strain evidence="2">cv. Yunnan</strain>
    </source>
</reference>
<organism evidence="1 2">
    <name type="scientific">Smallanthus sonchifolius</name>
    <dbReference type="NCBI Taxonomy" id="185202"/>
    <lineage>
        <taxon>Eukaryota</taxon>
        <taxon>Viridiplantae</taxon>
        <taxon>Streptophyta</taxon>
        <taxon>Embryophyta</taxon>
        <taxon>Tracheophyta</taxon>
        <taxon>Spermatophyta</taxon>
        <taxon>Magnoliopsida</taxon>
        <taxon>eudicotyledons</taxon>
        <taxon>Gunneridae</taxon>
        <taxon>Pentapetalae</taxon>
        <taxon>asterids</taxon>
        <taxon>campanulids</taxon>
        <taxon>Asterales</taxon>
        <taxon>Asteraceae</taxon>
        <taxon>Asteroideae</taxon>
        <taxon>Heliantheae alliance</taxon>
        <taxon>Millerieae</taxon>
        <taxon>Smallanthus</taxon>
    </lineage>
</organism>
<evidence type="ECO:0000313" key="2">
    <source>
        <dbReference type="Proteomes" id="UP001056120"/>
    </source>
</evidence>
<comment type="caution">
    <text evidence="1">The sequence shown here is derived from an EMBL/GenBank/DDBJ whole genome shotgun (WGS) entry which is preliminary data.</text>
</comment>
<keyword evidence="2" id="KW-1185">Reference proteome</keyword>
<name>A0ACB9DE72_9ASTR</name>
<dbReference type="Proteomes" id="UP001056120">
    <property type="component" value="Linkage Group LG19"/>
</dbReference>
<dbReference type="EMBL" id="CM042036">
    <property type="protein sequence ID" value="KAI3744862.1"/>
    <property type="molecule type" value="Genomic_DNA"/>
</dbReference>
<protein>
    <submittedName>
        <fullName evidence="1">Uncharacterized protein</fullName>
    </submittedName>
</protein>
<gene>
    <name evidence="1" type="ORF">L1987_57958</name>
</gene>
<reference evidence="1 2" key="2">
    <citation type="journal article" date="2022" name="Mol. Ecol. Resour.">
        <title>The genomes of chicory, endive, great burdock and yacon provide insights into Asteraceae paleo-polyploidization history and plant inulin production.</title>
        <authorList>
            <person name="Fan W."/>
            <person name="Wang S."/>
            <person name="Wang H."/>
            <person name="Wang A."/>
            <person name="Jiang F."/>
            <person name="Liu H."/>
            <person name="Zhao H."/>
            <person name="Xu D."/>
            <person name="Zhang Y."/>
        </authorList>
    </citation>
    <scope>NUCLEOTIDE SEQUENCE [LARGE SCALE GENOMIC DNA]</scope>
    <source>
        <strain evidence="2">cv. Yunnan</strain>
        <tissue evidence="1">Leaves</tissue>
    </source>
</reference>
<evidence type="ECO:0000313" key="1">
    <source>
        <dbReference type="EMBL" id="KAI3744862.1"/>
    </source>
</evidence>